<dbReference type="Pfam" id="PF00092">
    <property type="entry name" value="VWA"/>
    <property type="match status" value="1"/>
</dbReference>
<dbReference type="Gene3D" id="3.40.50.410">
    <property type="entry name" value="von Willebrand factor, type A domain"/>
    <property type="match status" value="1"/>
</dbReference>
<dbReference type="PANTHER" id="PTHR34706">
    <property type="entry name" value="SLR1338 PROTEIN"/>
    <property type="match status" value="1"/>
</dbReference>
<dbReference type="PROSITE" id="PS50234">
    <property type="entry name" value="VWFA"/>
    <property type="match status" value="1"/>
</dbReference>
<feature type="domain" description="VWFA" evidence="2">
    <location>
        <begin position="100"/>
        <end position="312"/>
    </location>
</feature>
<evidence type="ECO:0000313" key="4">
    <source>
        <dbReference type="Proteomes" id="UP001187682"/>
    </source>
</evidence>
<proteinExistence type="predicted"/>
<gene>
    <name evidence="3" type="ORF">DNG_08385</name>
</gene>
<reference evidence="3" key="1">
    <citation type="submission" date="2018-03" db="EMBL/GenBank/DDBJ databases">
        <authorList>
            <person name="Guldener U."/>
        </authorList>
    </citation>
    <scope>NUCLEOTIDE SEQUENCE</scope>
</reference>
<evidence type="ECO:0000259" key="2">
    <source>
        <dbReference type="PROSITE" id="PS50234"/>
    </source>
</evidence>
<dbReference type="Proteomes" id="UP001187682">
    <property type="component" value="Unassembled WGS sequence"/>
</dbReference>
<name>A0AAE8SYF7_9PEZI</name>
<dbReference type="PANTHER" id="PTHR34706:SF1">
    <property type="entry name" value="VWFA DOMAIN-CONTAINING PROTEIN"/>
    <property type="match status" value="1"/>
</dbReference>
<dbReference type="AlphaFoldDB" id="A0AAE8SYF7"/>
<feature type="region of interest" description="Disordered" evidence="1">
    <location>
        <begin position="1"/>
        <end position="39"/>
    </location>
</feature>
<dbReference type="SUPFAM" id="SSF53300">
    <property type="entry name" value="vWA-like"/>
    <property type="match status" value="1"/>
</dbReference>
<comment type="caution">
    <text evidence="3">The sequence shown here is derived from an EMBL/GenBank/DDBJ whole genome shotgun (WGS) entry which is preliminary data.</text>
</comment>
<keyword evidence="4" id="KW-1185">Reference proteome</keyword>
<dbReference type="SMART" id="SM00327">
    <property type="entry name" value="VWA"/>
    <property type="match status" value="1"/>
</dbReference>
<evidence type="ECO:0000313" key="3">
    <source>
        <dbReference type="EMBL" id="SPO05698.1"/>
    </source>
</evidence>
<sequence>MSASTPKQKWGERFTGKLFRSRSKQETDDASTLPTNDQIRMGCQPFDTAQADEQPPAYTDVVEGNSRLGAGRSTREALSASSVANTTTSEDPYAFLSKFDTIFLIDDSGSMTLSDRWRETKEALRSITPICAAHDSDGIDVYFLNNKSNQPADAKSGRPANGYRGIKNAAAVDRLFSSVRPRGGTMTGTRLHHILDPYLDLLEQNPHEMKKEKIKPVNIIVITDGAASDDVEGTLLGAAMRLDAIKAPAYQVGVQFFQVGNDRDAREALEGLDDGLSGLVKGGTRDIVDTVTWSETRGGSYTLSGEAILKVVLGAVIRRLDRRNVTNERRG</sequence>
<dbReference type="InterPro" id="IPR002035">
    <property type="entry name" value="VWF_A"/>
</dbReference>
<protein>
    <recommendedName>
        <fullName evidence="2">VWFA domain-containing protein</fullName>
    </recommendedName>
</protein>
<dbReference type="EMBL" id="ONZQ02000013">
    <property type="protein sequence ID" value="SPO05698.1"/>
    <property type="molecule type" value="Genomic_DNA"/>
</dbReference>
<organism evidence="3 4">
    <name type="scientific">Cephalotrichum gorgonifer</name>
    <dbReference type="NCBI Taxonomy" id="2041049"/>
    <lineage>
        <taxon>Eukaryota</taxon>
        <taxon>Fungi</taxon>
        <taxon>Dikarya</taxon>
        <taxon>Ascomycota</taxon>
        <taxon>Pezizomycotina</taxon>
        <taxon>Sordariomycetes</taxon>
        <taxon>Hypocreomycetidae</taxon>
        <taxon>Microascales</taxon>
        <taxon>Microascaceae</taxon>
        <taxon>Cephalotrichum</taxon>
    </lineage>
</organism>
<accession>A0AAE8SYF7</accession>
<dbReference type="InterPro" id="IPR036465">
    <property type="entry name" value="vWFA_dom_sf"/>
</dbReference>
<evidence type="ECO:0000256" key="1">
    <source>
        <dbReference type="SAM" id="MobiDB-lite"/>
    </source>
</evidence>